<comment type="caution">
    <text evidence="2">The sequence shown here is derived from an EMBL/GenBank/DDBJ whole genome shotgun (WGS) entry which is preliminary data.</text>
</comment>
<dbReference type="SUPFAM" id="SSF46689">
    <property type="entry name" value="Homeodomain-like"/>
    <property type="match status" value="1"/>
</dbReference>
<dbReference type="Gene3D" id="1.10.1270.10">
    <property type="entry name" value="TrpR-like"/>
    <property type="match status" value="1"/>
</dbReference>
<reference evidence="2 3" key="1">
    <citation type="submission" date="2020-05" db="EMBL/GenBank/DDBJ databases">
        <authorList>
            <person name="Whitworth D."/>
        </authorList>
    </citation>
    <scope>NUCLEOTIDE SEQUENCE [LARGE SCALE GENOMIC DNA]</scope>
    <source>
        <strain evidence="2 3">AM005</strain>
    </source>
</reference>
<evidence type="ECO:0000259" key="1">
    <source>
        <dbReference type="Pfam" id="PF13592"/>
    </source>
</evidence>
<accession>A0A7Y4INK4</accession>
<dbReference type="AlphaFoldDB" id="A0A7Y4INK4"/>
<proteinExistence type="predicted"/>
<gene>
    <name evidence="2" type="ORF">HNV28_30290</name>
</gene>
<organism evidence="2 3">
    <name type="scientific">Myxococcus xanthus</name>
    <dbReference type="NCBI Taxonomy" id="34"/>
    <lineage>
        <taxon>Bacteria</taxon>
        <taxon>Pseudomonadati</taxon>
        <taxon>Myxococcota</taxon>
        <taxon>Myxococcia</taxon>
        <taxon>Myxococcales</taxon>
        <taxon>Cystobacterineae</taxon>
        <taxon>Myxococcaceae</taxon>
        <taxon>Myxococcus</taxon>
    </lineage>
</organism>
<feature type="domain" description="Winged helix-turn helix" evidence="1">
    <location>
        <begin position="95"/>
        <end position="151"/>
    </location>
</feature>
<sequence>MAWQPRRLTAEQLEERRLEAAQLLESGRYTQAEVARQLGVSPSSVCEWARCLKEEGLSALNTRTRAGRPSKLTGEQWQEVKRLMEEGAKAAGFATERWTLKRVAQLIHRHFAVHYHPNYLAEPLHRLGLSVQRPRPKARERDDALVEASLKRDWPRIKRGLLAEGQPLPAWTRRIVRFGPAWVPPGPRR</sequence>
<dbReference type="InterPro" id="IPR025959">
    <property type="entry name" value="Winged_HTH_dom"/>
</dbReference>
<dbReference type="InterPro" id="IPR009057">
    <property type="entry name" value="Homeodomain-like_sf"/>
</dbReference>
<protein>
    <submittedName>
        <fullName evidence="2">Transposase</fullName>
    </submittedName>
</protein>
<dbReference type="Pfam" id="PF13592">
    <property type="entry name" value="HTH_33"/>
    <property type="match status" value="1"/>
</dbReference>
<evidence type="ECO:0000313" key="3">
    <source>
        <dbReference type="Proteomes" id="UP000533080"/>
    </source>
</evidence>
<dbReference type="Pfam" id="PF13551">
    <property type="entry name" value="HTH_29"/>
    <property type="match status" value="1"/>
</dbReference>
<name>A0A7Y4INK4_MYXXA</name>
<dbReference type="Proteomes" id="UP000533080">
    <property type="component" value="Unassembled WGS sequence"/>
</dbReference>
<dbReference type="EMBL" id="JABFNT010000134">
    <property type="protein sequence ID" value="NOJ82562.1"/>
    <property type="molecule type" value="Genomic_DNA"/>
</dbReference>
<evidence type="ECO:0000313" key="2">
    <source>
        <dbReference type="EMBL" id="NOJ82562.1"/>
    </source>
</evidence>
<dbReference type="RefSeq" id="WP_171444442.1">
    <property type="nucleotide sequence ID" value="NZ_JABFNS010000141.1"/>
</dbReference>
<dbReference type="InterPro" id="IPR038116">
    <property type="entry name" value="TrpR-like_sf"/>
</dbReference>